<dbReference type="GO" id="GO:0005524">
    <property type="term" value="F:ATP binding"/>
    <property type="evidence" value="ECO:0007669"/>
    <property type="project" value="InterPro"/>
</dbReference>
<keyword evidence="2" id="KW-0418">Kinase</keyword>
<dbReference type="Proteomes" id="UP000308652">
    <property type="component" value="Unassembled WGS sequence"/>
</dbReference>
<dbReference type="GO" id="GO:0004713">
    <property type="term" value="F:protein tyrosine kinase activity"/>
    <property type="evidence" value="ECO:0007669"/>
    <property type="project" value="InterPro"/>
</dbReference>
<dbReference type="Gene3D" id="1.10.510.10">
    <property type="entry name" value="Transferase(Phosphotransferase) domain 1"/>
    <property type="match status" value="1"/>
</dbReference>
<reference evidence="2 3" key="1">
    <citation type="journal article" date="2019" name="Nat. Ecol. Evol.">
        <title>Megaphylogeny resolves global patterns of mushroom evolution.</title>
        <authorList>
            <person name="Varga T."/>
            <person name="Krizsan K."/>
            <person name="Foldi C."/>
            <person name="Dima B."/>
            <person name="Sanchez-Garcia M."/>
            <person name="Sanchez-Ramirez S."/>
            <person name="Szollosi G.J."/>
            <person name="Szarkandi J.G."/>
            <person name="Papp V."/>
            <person name="Albert L."/>
            <person name="Andreopoulos W."/>
            <person name="Angelini C."/>
            <person name="Antonin V."/>
            <person name="Barry K.W."/>
            <person name="Bougher N.L."/>
            <person name="Buchanan P."/>
            <person name="Buyck B."/>
            <person name="Bense V."/>
            <person name="Catcheside P."/>
            <person name="Chovatia M."/>
            <person name="Cooper J."/>
            <person name="Damon W."/>
            <person name="Desjardin D."/>
            <person name="Finy P."/>
            <person name="Geml J."/>
            <person name="Haridas S."/>
            <person name="Hughes K."/>
            <person name="Justo A."/>
            <person name="Karasinski D."/>
            <person name="Kautmanova I."/>
            <person name="Kiss B."/>
            <person name="Kocsube S."/>
            <person name="Kotiranta H."/>
            <person name="LaButti K.M."/>
            <person name="Lechner B.E."/>
            <person name="Liimatainen K."/>
            <person name="Lipzen A."/>
            <person name="Lukacs Z."/>
            <person name="Mihaltcheva S."/>
            <person name="Morgado L.N."/>
            <person name="Niskanen T."/>
            <person name="Noordeloos M.E."/>
            <person name="Ohm R.A."/>
            <person name="Ortiz-Santana B."/>
            <person name="Ovrebo C."/>
            <person name="Racz N."/>
            <person name="Riley R."/>
            <person name="Savchenko A."/>
            <person name="Shiryaev A."/>
            <person name="Soop K."/>
            <person name="Spirin V."/>
            <person name="Szebenyi C."/>
            <person name="Tomsovsky M."/>
            <person name="Tulloss R.E."/>
            <person name="Uehling J."/>
            <person name="Grigoriev I.V."/>
            <person name="Vagvolgyi C."/>
            <person name="Papp T."/>
            <person name="Martin F.M."/>
            <person name="Miettinen O."/>
            <person name="Hibbett D.S."/>
            <person name="Nagy L.G."/>
        </authorList>
    </citation>
    <scope>NUCLEOTIDE SEQUENCE [LARGE SCALE GENOMIC DNA]</scope>
    <source>
        <strain evidence="2 3">CBS 166.37</strain>
    </source>
</reference>
<evidence type="ECO:0000313" key="3">
    <source>
        <dbReference type="Proteomes" id="UP000308652"/>
    </source>
</evidence>
<dbReference type="GO" id="GO:0004674">
    <property type="term" value="F:protein serine/threonine kinase activity"/>
    <property type="evidence" value="ECO:0007669"/>
    <property type="project" value="TreeGrafter"/>
</dbReference>
<organism evidence="2 3">
    <name type="scientific">Crucibulum laeve</name>
    <dbReference type="NCBI Taxonomy" id="68775"/>
    <lineage>
        <taxon>Eukaryota</taxon>
        <taxon>Fungi</taxon>
        <taxon>Dikarya</taxon>
        <taxon>Basidiomycota</taxon>
        <taxon>Agaricomycotina</taxon>
        <taxon>Agaricomycetes</taxon>
        <taxon>Agaricomycetidae</taxon>
        <taxon>Agaricales</taxon>
        <taxon>Agaricineae</taxon>
        <taxon>Nidulariaceae</taxon>
        <taxon>Crucibulum</taxon>
    </lineage>
</organism>
<accession>A0A5C3LIP6</accession>
<feature type="domain" description="Protein kinase" evidence="1">
    <location>
        <begin position="1"/>
        <end position="242"/>
    </location>
</feature>
<dbReference type="InterPro" id="IPR051681">
    <property type="entry name" value="Ser/Thr_Kinases-Pseudokinases"/>
</dbReference>
<dbReference type="InterPro" id="IPR011009">
    <property type="entry name" value="Kinase-like_dom_sf"/>
</dbReference>
<keyword evidence="2" id="KW-0808">Transferase</keyword>
<dbReference type="SUPFAM" id="SSF56112">
    <property type="entry name" value="Protein kinase-like (PK-like)"/>
    <property type="match status" value="1"/>
</dbReference>
<name>A0A5C3LIP6_9AGAR</name>
<proteinExistence type="predicted"/>
<dbReference type="InterPro" id="IPR020635">
    <property type="entry name" value="Tyr_kinase_cat_dom"/>
</dbReference>
<dbReference type="PANTHER" id="PTHR44329:SF260">
    <property type="entry name" value="PROTEIN KINASE DOMAIN-CONTAINING PROTEIN"/>
    <property type="match status" value="1"/>
</dbReference>
<dbReference type="InterPro" id="IPR000719">
    <property type="entry name" value="Prot_kinase_dom"/>
</dbReference>
<dbReference type="SMART" id="SM00219">
    <property type="entry name" value="TyrKc"/>
    <property type="match status" value="1"/>
</dbReference>
<keyword evidence="3" id="KW-1185">Reference proteome</keyword>
<evidence type="ECO:0000313" key="2">
    <source>
        <dbReference type="EMBL" id="TFK32959.1"/>
    </source>
</evidence>
<dbReference type="InterPro" id="IPR001245">
    <property type="entry name" value="Ser-Thr/Tyr_kinase_cat_dom"/>
</dbReference>
<dbReference type="AlphaFoldDB" id="A0A5C3LIP6"/>
<dbReference type="OrthoDB" id="4062651at2759"/>
<protein>
    <submittedName>
        <fullName evidence="2">Kinase-like domain-containing protein</fullName>
    </submittedName>
</protein>
<dbReference type="PANTHER" id="PTHR44329">
    <property type="entry name" value="SERINE/THREONINE-PROTEIN KINASE TNNI3K-RELATED"/>
    <property type="match status" value="1"/>
</dbReference>
<evidence type="ECO:0000259" key="1">
    <source>
        <dbReference type="PROSITE" id="PS50011"/>
    </source>
</evidence>
<gene>
    <name evidence="2" type="ORF">BDQ12DRAFT_670622</name>
</gene>
<dbReference type="PROSITE" id="PS50011">
    <property type="entry name" value="PROTEIN_KINASE_DOM"/>
    <property type="match status" value="1"/>
</dbReference>
<dbReference type="Pfam" id="PF07714">
    <property type="entry name" value="PK_Tyr_Ser-Thr"/>
    <property type="match status" value="1"/>
</dbReference>
<dbReference type="EMBL" id="ML213658">
    <property type="protein sequence ID" value="TFK32959.1"/>
    <property type="molecule type" value="Genomic_DNA"/>
</dbReference>
<dbReference type="STRING" id="68775.A0A5C3LIP6"/>
<sequence>MPRNWTMKVLNAEVKTVDQHPQFGGAHANIWRGQLYVTQNDPSIQLGIVTKAKAWSILSHPYILEILGIFTDITITGAPGTITYYRPLGNISTFLCDNRSVNKLALEGEEFIPQIAFCTFTRTILNEMPTTGTTLFTVHRHTPPELLCAENPTTADLSLETDIYAFGMLALEVVTGKPPFYNCMDIQAVLLIASGSKPLRYHYVPCAELGDPLWALLERCWSIIPLNRPTMDEVCRLLQDVI</sequence>